<dbReference type="EMBL" id="AP014633">
    <property type="protein sequence ID" value="BAP54870.1"/>
    <property type="molecule type" value="Genomic_DNA"/>
</dbReference>
<dbReference type="InterPro" id="IPR013422">
    <property type="entry name" value="CRISPR-assoc_prot_Cas5_N"/>
</dbReference>
<organism evidence="2 3">
    <name type="scientific">Thioploca ingrica</name>
    <dbReference type="NCBI Taxonomy" id="40754"/>
    <lineage>
        <taxon>Bacteria</taxon>
        <taxon>Pseudomonadati</taxon>
        <taxon>Pseudomonadota</taxon>
        <taxon>Gammaproteobacteria</taxon>
        <taxon>Thiotrichales</taxon>
        <taxon>Thiotrichaceae</taxon>
        <taxon>Thioploca</taxon>
    </lineage>
</organism>
<dbReference type="KEGG" id="tig:THII_0573"/>
<protein>
    <submittedName>
        <fullName evidence="2">CRISPR-associated Cas5 family Hmari subtype protein</fullName>
    </submittedName>
</protein>
<keyword evidence="1" id="KW-0051">Antiviral defense</keyword>
<dbReference type="Pfam" id="PF09704">
    <property type="entry name" value="Cas_Cas5d"/>
    <property type="match status" value="1"/>
</dbReference>
<accession>A0A090AJ35</accession>
<gene>
    <name evidence="2" type="ORF">THII_0573</name>
</gene>
<evidence type="ECO:0000313" key="2">
    <source>
        <dbReference type="EMBL" id="BAP54870.1"/>
    </source>
</evidence>
<dbReference type="OrthoDB" id="1805474at2"/>
<reference evidence="2 3" key="1">
    <citation type="journal article" date="2014" name="ISME J.">
        <title>Ecophysiology of Thioploca ingrica as revealed by the complete genome sequence supplemented with proteomic evidence.</title>
        <authorList>
            <person name="Kojima H."/>
            <person name="Ogura Y."/>
            <person name="Yamamoto N."/>
            <person name="Togashi T."/>
            <person name="Mori H."/>
            <person name="Watanabe T."/>
            <person name="Nemoto F."/>
            <person name="Kurokawa K."/>
            <person name="Hayashi T."/>
            <person name="Fukui M."/>
        </authorList>
    </citation>
    <scope>NUCLEOTIDE SEQUENCE [LARGE SCALE GENOMIC DNA]</scope>
</reference>
<evidence type="ECO:0000313" key="3">
    <source>
        <dbReference type="Proteomes" id="UP000031623"/>
    </source>
</evidence>
<dbReference type="Gene3D" id="3.30.70.2660">
    <property type="match status" value="1"/>
</dbReference>
<dbReference type="STRING" id="40754.THII_0573"/>
<dbReference type="GO" id="GO:0051607">
    <property type="term" value="P:defense response to virus"/>
    <property type="evidence" value="ECO:0007669"/>
    <property type="project" value="UniProtKB-KW"/>
</dbReference>
<proteinExistence type="predicted"/>
<dbReference type="Proteomes" id="UP000031623">
    <property type="component" value="Chromosome"/>
</dbReference>
<keyword evidence="3" id="KW-1185">Reference proteome</keyword>
<sequence length="249" mass="28060">MQVLSLRWFAKYGHFLRAEANVSALSYPIPPRTAVLGLFGAILGLEKDRLPEILGNAQVAIGGTLPSCFWHQIKLRKDPPTALPLTIKKGQKGNKGSDEQATLVLQEWLWQPNFLIHVAMSDNQAIFTELYERIAQRRWYFTPCMGLSELLAEVELIGIAAAKPVPAGKVKITTIFPQSAGRVLNSEEKLGIHLLRMPREVNTDRIFSHQNYYIEHQGQAFTVETEQAWSLDEIIKTKTKHEIGNIVFS</sequence>
<dbReference type="NCBIfam" id="TIGR02593">
    <property type="entry name" value="CRISPR_cas5"/>
    <property type="match status" value="1"/>
</dbReference>
<name>A0A090AJ35_9GAMM</name>
<dbReference type="HOGENOM" id="CLU_090888_1_0_6"/>
<dbReference type="GO" id="GO:0043571">
    <property type="term" value="P:maintenance of CRISPR repeat elements"/>
    <property type="evidence" value="ECO:0007669"/>
    <property type="project" value="InterPro"/>
</dbReference>
<dbReference type="AlphaFoldDB" id="A0A090AJ35"/>
<evidence type="ECO:0000256" key="1">
    <source>
        <dbReference type="ARBA" id="ARBA00023118"/>
    </source>
</evidence>
<dbReference type="InterPro" id="IPR021124">
    <property type="entry name" value="CRISPR-assoc_prot_Cas5"/>
</dbReference>